<dbReference type="SMART" id="SM00642">
    <property type="entry name" value="Aamy"/>
    <property type="match status" value="1"/>
</dbReference>
<gene>
    <name evidence="2" type="ORF">HCT48_05375</name>
</gene>
<dbReference type="SUPFAM" id="SSF51445">
    <property type="entry name" value="(Trans)glycosidases"/>
    <property type="match status" value="1"/>
</dbReference>
<dbReference type="InterPro" id="IPR006047">
    <property type="entry name" value="GH13_cat_dom"/>
</dbReference>
<evidence type="ECO:0000313" key="2">
    <source>
        <dbReference type="EMBL" id="NIZ69642.1"/>
    </source>
</evidence>
<keyword evidence="3" id="KW-1185">Reference proteome</keyword>
<dbReference type="GO" id="GO:0005975">
    <property type="term" value="P:carbohydrate metabolic process"/>
    <property type="evidence" value="ECO:0007669"/>
    <property type="project" value="InterPro"/>
</dbReference>
<protein>
    <submittedName>
        <fullName evidence="2">Alpha-amylase</fullName>
    </submittedName>
</protein>
<dbReference type="Gene3D" id="3.20.20.80">
    <property type="entry name" value="Glycosidases"/>
    <property type="match status" value="1"/>
</dbReference>
<organism evidence="2 3">
    <name type="scientific">Entomospira culicis</name>
    <dbReference type="NCBI Taxonomy" id="2719989"/>
    <lineage>
        <taxon>Bacteria</taxon>
        <taxon>Pseudomonadati</taxon>
        <taxon>Spirochaetota</taxon>
        <taxon>Spirochaetia</taxon>
        <taxon>Spirochaetales</taxon>
        <taxon>Spirochaetaceae</taxon>
        <taxon>Entomospira</taxon>
    </lineage>
</organism>
<dbReference type="RefSeq" id="WP_167695727.1">
    <property type="nucleotide sequence ID" value="NZ_CP118181.1"/>
</dbReference>
<dbReference type="AlphaFoldDB" id="A0A968GG19"/>
<dbReference type="EMBL" id="JAATLM010000001">
    <property type="protein sequence ID" value="NIZ69642.1"/>
    <property type="molecule type" value="Genomic_DNA"/>
</dbReference>
<reference evidence="2" key="1">
    <citation type="submission" date="2020-03" db="EMBL/GenBank/DDBJ databases">
        <title>Spirochaetal bacteria isolated from arthropods constitute a novel genus Entomospira genus novum within the order Spirochaetales.</title>
        <authorList>
            <person name="Grana-Miraglia L."/>
            <person name="Sikutova S."/>
            <person name="Fingerle V."/>
            <person name="Sing A."/>
            <person name="Castillo-Ramirez S."/>
            <person name="Margos G."/>
            <person name="Rudolf I."/>
        </authorList>
    </citation>
    <scope>NUCLEOTIDE SEQUENCE</scope>
    <source>
        <strain evidence="2">BR149</strain>
    </source>
</reference>
<name>A0A968GG19_9SPIO</name>
<proteinExistence type="predicted"/>
<dbReference type="PANTHER" id="PTHR47786">
    <property type="entry name" value="ALPHA-1,4-GLUCAN:MALTOSE-1-PHOSPHATE MALTOSYLTRANSFERASE"/>
    <property type="match status" value="1"/>
</dbReference>
<dbReference type="InterPro" id="IPR017853">
    <property type="entry name" value="GH"/>
</dbReference>
<dbReference type="PANTHER" id="PTHR47786:SF2">
    <property type="entry name" value="GLYCOSYL HYDROLASE FAMILY 13 CATALYTIC DOMAIN-CONTAINING PROTEIN"/>
    <property type="match status" value="1"/>
</dbReference>
<evidence type="ECO:0000313" key="3">
    <source>
        <dbReference type="Proteomes" id="UP000778951"/>
    </source>
</evidence>
<accession>A0A968GG19</accession>
<feature type="domain" description="Glycosyl hydrolase family 13 catalytic" evidence="1">
    <location>
        <begin position="360"/>
        <end position="740"/>
    </location>
</feature>
<evidence type="ECO:0000259" key="1">
    <source>
        <dbReference type="SMART" id="SM00642"/>
    </source>
</evidence>
<comment type="caution">
    <text evidence="2">The sequence shown here is derived from an EMBL/GenBank/DDBJ whole genome shotgun (WGS) entry which is preliminary data.</text>
</comment>
<sequence>MEKGVWLKVQRQDAQQNISGERAFHIANEVRRKYQFDEALYELSGNVIFADVQAVRNFCIKVNLSKEKSEAWQAHEVNAMALIDEINHYLVRLYREKHDGKMWSNFFSQIDLSYGKNKRKKMIELFGALFSPRDVYQEKVTLAHYLSDPQASENRWEVEMEESWMLFLANNNPAFAPYGELFVDEPLRSQSIYIPAIATLRHYLQSGFAFGPEGETLFELLEKPAKLFPHSLQQQLEYMQRYWAKHFHLEAIFAHKLVKSLLLIKEQGFAPKYAFGADGHGDGRREVHLPRYRLSAHEPEAFTDDHAWMPNVVMIAKNALVWLGQLSKKYGYPIEHLNDIPNEELIHLAQSGINTLWLIGIWQRSYASKRIKQIMGNIEAAASAYSLEDNVIAPELGGWQALVELRERAHQFGVQLASDMVPNHTGMDSRWVAEHPDYFLQRRDLPYDYHFTGENLTQRHGIELYLEDGYYRKSDAAVVFKRVDSHSGEVRYIYHGNDGTMMPWNDTAQIDFLNPQAREAVIQEILKMAHNFSVIRLDAAMVLVKKHIQRLWYPSIHHGAGDYIASRGEYAMSDEEFERLMPVEFWREVVDRVAKERPQTLLIAEAFWMLEGYFVRSLGMHRVYNSAFMHMLMQEDNAEYRAFIKKTITFDLGILKRFVNFMSNPDEKTAVEQFGRGDKYIGVATLMSTLPGLPMFAHGQLEGFSEKYGMEYTRAYYDEEVDEGLLARHRSDIFPLLHRRGLFSQSRHFRLYDFMHEGAVEESVFAYSNAMGDDVGLVVYNNRFPAVQGNVHWSCSYKNEHKQLVSQSIADALHLHDADGYYVIFQEQRSGLWYIRSSVSVHREGFHILLRGYESQVFWNIREVTDPYGHYYHLCQRLHGAGSRYDLLSTHPTSFALESEIIGLTHQLTPMIEQSMVGFYPLGEDQVVKSAPLSDKELQALDLKQERLYLTRIAKIVESNGEDASLVGDAYWTKVQQEYRYLLQMEKFITKTAKDSYLLDERYLRFVHYYFWLKTLYDVGVSSDILENEVVRESLRSWWQESSWESFSQMHHLALGLVQNHRAMILTREELDDWWQELCNNRHFMQSVGVNSYDDVLYFHDESLNLALHLIWSVLYFEQNMTGKLYGYRSKLNLIQQAKRWQSKREQSHYLYVEFTQAIGR</sequence>
<dbReference type="Proteomes" id="UP000778951">
    <property type="component" value="Unassembled WGS sequence"/>
</dbReference>